<feature type="region of interest" description="Disordered" evidence="1">
    <location>
        <begin position="1"/>
        <end position="73"/>
    </location>
</feature>
<dbReference type="AlphaFoldDB" id="A0AAW2EBD7"/>
<organism evidence="2 3">
    <name type="scientific">Cardiocondyla obscurior</name>
    <dbReference type="NCBI Taxonomy" id="286306"/>
    <lineage>
        <taxon>Eukaryota</taxon>
        <taxon>Metazoa</taxon>
        <taxon>Ecdysozoa</taxon>
        <taxon>Arthropoda</taxon>
        <taxon>Hexapoda</taxon>
        <taxon>Insecta</taxon>
        <taxon>Pterygota</taxon>
        <taxon>Neoptera</taxon>
        <taxon>Endopterygota</taxon>
        <taxon>Hymenoptera</taxon>
        <taxon>Apocrita</taxon>
        <taxon>Aculeata</taxon>
        <taxon>Formicoidea</taxon>
        <taxon>Formicidae</taxon>
        <taxon>Myrmicinae</taxon>
        <taxon>Cardiocondyla</taxon>
    </lineage>
</organism>
<name>A0AAW2EBD7_9HYME</name>
<feature type="compositionally biased region" description="Polar residues" evidence="1">
    <location>
        <begin position="1"/>
        <end position="20"/>
    </location>
</feature>
<reference evidence="2 3" key="1">
    <citation type="submission" date="2023-03" db="EMBL/GenBank/DDBJ databases">
        <title>High recombination rates correlate with genetic variation in Cardiocondyla obscurior ants.</title>
        <authorList>
            <person name="Errbii M."/>
        </authorList>
    </citation>
    <scope>NUCLEOTIDE SEQUENCE [LARGE SCALE GENOMIC DNA]</scope>
    <source>
        <strain evidence="2">Alpha-2009</strain>
        <tissue evidence="2">Whole body</tissue>
    </source>
</reference>
<evidence type="ECO:0000313" key="3">
    <source>
        <dbReference type="Proteomes" id="UP001430953"/>
    </source>
</evidence>
<evidence type="ECO:0000313" key="2">
    <source>
        <dbReference type="EMBL" id="KAL0099614.1"/>
    </source>
</evidence>
<comment type="caution">
    <text evidence="2">The sequence shown here is derived from an EMBL/GenBank/DDBJ whole genome shotgun (WGS) entry which is preliminary data.</text>
</comment>
<dbReference type="Proteomes" id="UP001430953">
    <property type="component" value="Unassembled WGS sequence"/>
</dbReference>
<gene>
    <name evidence="2" type="ORF">PUN28_019796</name>
</gene>
<dbReference type="EMBL" id="JADYXP020000027">
    <property type="protein sequence ID" value="KAL0099614.1"/>
    <property type="molecule type" value="Genomic_DNA"/>
</dbReference>
<protein>
    <submittedName>
        <fullName evidence="2">Uncharacterized protein</fullName>
    </submittedName>
</protein>
<keyword evidence="3" id="KW-1185">Reference proteome</keyword>
<proteinExistence type="predicted"/>
<accession>A0AAW2EBD7</accession>
<evidence type="ECO:0000256" key="1">
    <source>
        <dbReference type="SAM" id="MobiDB-lite"/>
    </source>
</evidence>
<sequence length="73" mass="8288">MTSADFSPSSRNRVTSQDNNGEWPKWIKRQVKGKKEEEEEEEENASGKPDYDRGRGITIGSDGLSLPREEECD</sequence>